<dbReference type="GO" id="GO:0009507">
    <property type="term" value="C:chloroplast"/>
    <property type="evidence" value="ECO:0007669"/>
    <property type="project" value="UniProtKB-SubCell"/>
</dbReference>
<comment type="similarity">
    <text evidence="2">Belongs to the AB hydrolase superfamily. Lipase family.</text>
</comment>
<keyword evidence="5" id="KW-0378">Hydrolase</keyword>
<keyword evidence="4" id="KW-0934">Plastid</keyword>
<dbReference type="Pfam" id="PF01764">
    <property type="entry name" value="Lipase_3"/>
    <property type="match status" value="1"/>
</dbReference>
<dbReference type="GO" id="GO:0016042">
    <property type="term" value="P:lipid catabolic process"/>
    <property type="evidence" value="ECO:0007669"/>
    <property type="project" value="UniProtKB-KW"/>
</dbReference>
<dbReference type="Gene3D" id="3.40.50.1820">
    <property type="entry name" value="alpha/beta hydrolase"/>
    <property type="match status" value="1"/>
</dbReference>
<dbReference type="GO" id="GO:0047714">
    <property type="term" value="F:galactolipase activity"/>
    <property type="evidence" value="ECO:0007669"/>
    <property type="project" value="UniProtKB-ARBA"/>
</dbReference>
<comment type="subcellular location">
    <subcellularLocation>
        <location evidence="1">Plastid</location>
        <location evidence="1">Chloroplast</location>
    </subcellularLocation>
</comment>
<protein>
    <submittedName>
        <fullName evidence="11">Phospholipase A1-Igamma2, chloroplastic-like</fullName>
    </submittedName>
</protein>
<evidence type="ECO:0000256" key="7">
    <source>
        <dbReference type="ARBA" id="ARBA00022963"/>
    </source>
</evidence>
<evidence type="ECO:0000313" key="10">
    <source>
        <dbReference type="Proteomes" id="UP000087171"/>
    </source>
</evidence>
<dbReference type="Proteomes" id="UP000087171">
    <property type="component" value="Chromosome Ca3"/>
</dbReference>
<dbReference type="PANTHER" id="PTHR31403">
    <property type="entry name" value="PHOSPHOLIPASE A1-IBETA2, CHLOROPLASTIC"/>
    <property type="match status" value="1"/>
</dbReference>
<dbReference type="InterPro" id="IPR002921">
    <property type="entry name" value="Fungal_lipase-type"/>
</dbReference>
<evidence type="ECO:0000256" key="6">
    <source>
        <dbReference type="ARBA" id="ARBA00022946"/>
    </source>
</evidence>
<dbReference type="PaxDb" id="3827-XP_004493749.1"/>
<sequence>MASSISNILIAFPKTHQESIFLGSNSNNLKSQPTQPLLTLRTKKNTTKCNATQINTQLKSQNSKANNQLIQNVWRKIHGEDNWAELLDPMDPLMRSELIRYGEMAQACYDAFDFDPYSKYCGSCKLRSQEFFPSLDLPHIGYTVTRYLYATANVNVPDFFKRSRWPDKYWSEHANWMGYVAVSNDETTKRLGRRDIVIAWRGTVTHVEWVANLQNFLKPIYEDIPCPDNDVRVEAGFLDMYTDKQIKDGYCKYSAREQVLGELKRLLEKYSNEEVSVTLTGHSLGSAMATLSAFDIAETGLNIRENGEKIHVSVFSFSGPRVGNVKFKGRLERHLGIKVLRVRNKHDLVPKSPGFFINETSPAWLLKIAEDFDMPWCYTHVGVDLELDHKISPFLNPDGDAACAHNLEAHLHVLDGYHGRNRGYEATTNRDIALVNKACDFVKDEHSVPPSWRQDLNRNMVKTEDGKWVLAQRPQLDDNYEDIQPHLSQLGLSSSTKTLSGTYHTM</sequence>
<dbReference type="RefSeq" id="XP_004493749.1">
    <property type="nucleotide sequence ID" value="XM_004493692.3"/>
</dbReference>
<dbReference type="InterPro" id="IPR029058">
    <property type="entry name" value="AB_hydrolase_fold"/>
</dbReference>
<name>A0A1S2XS84_CICAR</name>
<evidence type="ECO:0000256" key="3">
    <source>
        <dbReference type="ARBA" id="ARBA00022528"/>
    </source>
</evidence>
<dbReference type="OrthoDB" id="438440at2759"/>
<dbReference type="CDD" id="cd00519">
    <property type="entry name" value="Lipase_3"/>
    <property type="match status" value="1"/>
</dbReference>
<keyword evidence="3" id="KW-0150">Chloroplast</keyword>
<organism evidence="10 11">
    <name type="scientific">Cicer arietinum</name>
    <name type="common">Chickpea</name>
    <name type="synonym">Garbanzo</name>
    <dbReference type="NCBI Taxonomy" id="3827"/>
    <lineage>
        <taxon>Eukaryota</taxon>
        <taxon>Viridiplantae</taxon>
        <taxon>Streptophyta</taxon>
        <taxon>Embryophyta</taxon>
        <taxon>Tracheophyta</taxon>
        <taxon>Spermatophyta</taxon>
        <taxon>Magnoliopsida</taxon>
        <taxon>eudicotyledons</taxon>
        <taxon>Gunneridae</taxon>
        <taxon>Pentapetalae</taxon>
        <taxon>rosids</taxon>
        <taxon>fabids</taxon>
        <taxon>Fabales</taxon>
        <taxon>Fabaceae</taxon>
        <taxon>Papilionoideae</taxon>
        <taxon>50 kb inversion clade</taxon>
        <taxon>NPAAA clade</taxon>
        <taxon>Hologalegina</taxon>
        <taxon>IRL clade</taxon>
        <taxon>Cicereae</taxon>
        <taxon>Cicer</taxon>
    </lineage>
</organism>
<dbReference type="KEGG" id="cam:101506071"/>
<evidence type="ECO:0000256" key="1">
    <source>
        <dbReference type="ARBA" id="ARBA00004229"/>
    </source>
</evidence>
<evidence type="ECO:0000256" key="4">
    <source>
        <dbReference type="ARBA" id="ARBA00022640"/>
    </source>
</evidence>
<evidence type="ECO:0000256" key="2">
    <source>
        <dbReference type="ARBA" id="ARBA00010701"/>
    </source>
</evidence>
<dbReference type="GeneID" id="101506071"/>
<reference evidence="10" key="1">
    <citation type="journal article" date="2013" name="Nat. Biotechnol.">
        <title>Draft genome sequence of chickpea (Cicer arietinum) provides a resource for trait improvement.</title>
        <authorList>
            <person name="Varshney R.K."/>
            <person name="Song C."/>
            <person name="Saxena R.K."/>
            <person name="Azam S."/>
            <person name="Yu S."/>
            <person name="Sharpe A.G."/>
            <person name="Cannon S."/>
            <person name="Baek J."/>
            <person name="Rosen B.D."/>
            <person name="Tar'an B."/>
            <person name="Millan T."/>
            <person name="Zhang X."/>
            <person name="Ramsay L.D."/>
            <person name="Iwata A."/>
            <person name="Wang Y."/>
            <person name="Nelson W."/>
            <person name="Farmer A.D."/>
            <person name="Gaur P.M."/>
            <person name="Soderlund C."/>
            <person name="Penmetsa R.V."/>
            <person name="Xu C."/>
            <person name="Bharti A.K."/>
            <person name="He W."/>
            <person name="Winter P."/>
            <person name="Zhao S."/>
            <person name="Hane J.K."/>
            <person name="Carrasquilla-Garcia N."/>
            <person name="Condie J.A."/>
            <person name="Upadhyaya H.D."/>
            <person name="Luo M.C."/>
            <person name="Thudi M."/>
            <person name="Gowda C.L."/>
            <person name="Singh N.P."/>
            <person name="Lichtenzveig J."/>
            <person name="Gali K.K."/>
            <person name="Rubio J."/>
            <person name="Nadarajan N."/>
            <person name="Dolezel J."/>
            <person name="Bansal K.C."/>
            <person name="Xu X."/>
            <person name="Edwards D."/>
            <person name="Zhang G."/>
            <person name="Kahl G."/>
            <person name="Gil J."/>
            <person name="Singh K.B."/>
            <person name="Datta S.K."/>
            <person name="Jackson S.A."/>
            <person name="Wang J."/>
            <person name="Cook D.R."/>
        </authorList>
    </citation>
    <scope>NUCLEOTIDE SEQUENCE [LARGE SCALE GENOMIC DNA]</scope>
    <source>
        <strain evidence="10">cv. CDC Frontier</strain>
    </source>
</reference>
<evidence type="ECO:0000256" key="5">
    <source>
        <dbReference type="ARBA" id="ARBA00022801"/>
    </source>
</evidence>
<evidence type="ECO:0000313" key="11">
    <source>
        <dbReference type="RefSeq" id="XP_004493749.1"/>
    </source>
</evidence>
<accession>A0A1S2XS84</accession>
<dbReference type="GO" id="GO:0008970">
    <property type="term" value="F:phospholipase A1 activity"/>
    <property type="evidence" value="ECO:0007669"/>
    <property type="project" value="UniProtKB-ARBA"/>
</dbReference>
<dbReference type="PANTHER" id="PTHR31403:SF51">
    <property type="entry name" value="PHOSPHOLIPASE A1-IGAMMA2, CHLOROPLASTIC"/>
    <property type="match status" value="1"/>
</dbReference>
<dbReference type="AlphaFoldDB" id="A0A1S2XS84"/>
<keyword evidence="7" id="KW-0442">Lipid degradation</keyword>
<reference evidence="11" key="2">
    <citation type="submission" date="2025-08" db="UniProtKB">
        <authorList>
            <consortium name="RefSeq"/>
        </authorList>
    </citation>
    <scope>IDENTIFICATION</scope>
    <source>
        <tissue evidence="11">Etiolated seedlings</tissue>
    </source>
</reference>
<dbReference type="eggNOG" id="KOG4569">
    <property type="taxonomic scope" value="Eukaryota"/>
</dbReference>
<dbReference type="SUPFAM" id="SSF53474">
    <property type="entry name" value="alpha/beta-Hydrolases"/>
    <property type="match status" value="1"/>
</dbReference>
<keyword evidence="8" id="KW-0443">Lipid metabolism</keyword>
<feature type="domain" description="Fungal lipase-type" evidence="9">
    <location>
        <begin position="197"/>
        <end position="354"/>
    </location>
</feature>
<keyword evidence="6" id="KW-0809">Transit peptide</keyword>
<proteinExistence type="inferred from homology"/>
<gene>
    <name evidence="11" type="primary">LOC101506071</name>
</gene>
<evidence type="ECO:0000259" key="9">
    <source>
        <dbReference type="Pfam" id="PF01764"/>
    </source>
</evidence>
<evidence type="ECO:0000256" key="8">
    <source>
        <dbReference type="ARBA" id="ARBA00023098"/>
    </source>
</evidence>
<keyword evidence="10" id="KW-1185">Reference proteome</keyword>
<dbReference type="FunFam" id="3.40.50.1820:FF:000065">
    <property type="entry name" value="Phospholipase A1-II 3"/>
    <property type="match status" value="1"/>
</dbReference>